<reference evidence="2" key="1">
    <citation type="submission" date="2006-02" db="EMBL/GenBank/DDBJ databases">
        <title>Complete sequence of plasmid 1 of Rhodoferax ferrireducens DSM 15236.</title>
        <authorList>
            <person name="Copeland A."/>
            <person name="Lucas S."/>
            <person name="Lapidus A."/>
            <person name="Barry K."/>
            <person name="Detter J.C."/>
            <person name="Glavina del Rio T."/>
            <person name="Hammon N."/>
            <person name="Israni S."/>
            <person name="Pitluck S."/>
            <person name="Brettin T."/>
            <person name="Bruce D."/>
            <person name="Han C."/>
            <person name="Tapia R."/>
            <person name="Gilna P."/>
            <person name="Kiss H."/>
            <person name="Schmutz J."/>
            <person name="Larimer F."/>
            <person name="Land M."/>
            <person name="Kyrpides N."/>
            <person name="Ivanova N."/>
            <person name="Richardson P."/>
        </authorList>
    </citation>
    <scope>NUCLEOTIDE SEQUENCE [LARGE SCALE GENOMIC DNA]</scope>
    <source>
        <strain evidence="2">ATCC BAA-621 / DSM 15236 / T118</strain>
        <plasmid evidence="2">Plasmid pDSM15236</plasmid>
    </source>
</reference>
<name>Q21QA2_ALBFT</name>
<evidence type="ECO:0000313" key="1">
    <source>
        <dbReference type="EMBL" id="ABD72043.1"/>
    </source>
</evidence>
<dbReference type="HOGENOM" id="CLU_1516752_0_0_4"/>
<keyword evidence="2" id="KW-1185">Reference proteome</keyword>
<protein>
    <submittedName>
        <fullName evidence="1">Uncharacterized protein</fullName>
    </submittedName>
</protein>
<dbReference type="EMBL" id="CP000268">
    <property type="protein sequence ID" value="ABD72043.1"/>
    <property type="molecule type" value="Genomic_DNA"/>
</dbReference>
<proteinExistence type="predicted"/>
<evidence type="ECO:0000313" key="2">
    <source>
        <dbReference type="Proteomes" id="UP000008332"/>
    </source>
</evidence>
<dbReference type="KEGG" id="rfr:Rfer_4357"/>
<dbReference type="Proteomes" id="UP000008332">
    <property type="component" value="Plasmid unnamed1"/>
</dbReference>
<geneLocation type="plasmid" evidence="2">
    <name>pDSM15236</name>
</geneLocation>
<keyword evidence="1" id="KW-0614">Plasmid</keyword>
<dbReference type="AlphaFoldDB" id="Q21QA2"/>
<sequence length="177" mass="18838">MAGAWYTDSVNHTDDDPRIQTLIGEAFKAIVATGAPANVIAAVSLGYSIRVNEILGTPESAPGKIELTPALETVIRETVARTVAASEQARGRAKNDPATIRVNVKVGDRRTSVTLARSTFADVTVLKGSPALAKLLVQQVADELPADGVVNRSEWIDKQLNNHLLLGHVDAALTSRH</sequence>
<organism evidence="1 2">
    <name type="scientific">Albidiferax ferrireducens (strain ATCC BAA-621 / DSM 15236 / T118)</name>
    <name type="common">Rhodoferax ferrireducens</name>
    <dbReference type="NCBI Taxonomy" id="338969"/>
    <lineage>
        <taxon>Bacteria</taxon>
        <taxon>Pseudomonadati</taxon>
        <taxon>Pseudomonadota</taxon>
        <taxon>Betaproteobacteria</taxon>
        <taxon>Burkholderiales</taxon>
        <taxon>Comamonadaceae</taxon>
        <taxon>Rhodoferax</taxon>
    </lineage>
</organism>
<accession>Q21QA2</accession>
<gene>
    <name evidence="1" type="ordered locus">Rfer_4357</name>
</gene>